<dbReference type="RefSeq" id="WP_345431246.1">
    <property type="nucleotide sequence ID" value="NZ_BAABHK010000003.1"/>
</dbReference>
<feature type="domain" description="Transcription regulator PadR N-terminal" evidence="2">
    <location>
        <begin position="10"/>
        <end position="82"/>
    </location>
</feature>
<evidence type="ECO:0000259" key="3">
    <source>
        <dbReference type="Pfam" id="PF10400"/>
    </source>
</evidence>
<feature type="region of interest" description="Disordered" evidence="1">
    <location>
        <begin position="171"/>
        <end position="191"/>
    </location>
</feature>
<dbReference type="EMBL" id="BAABHK010000003">
    <property type="protein sequence ID" value="GAA4625266.1"/>
    <property type="molecule type" value="Genomic_DNA"/>
</dbReference>
<name>A0ABP8UAL6_9ACTN</name>
<dbReference type="Pfam" id="PF10400">
    <property type="entry name" value="Vir_act_alpha_C"/>
    <property type="match status" value="1"/>
</dbReference>
<organism evidence="4 5">
    <name type="scientific">Actinoallomurus vinaceus</name>
    <dbReference type="NCBI Taxonomy" id="1080074"/>
    <lineage>
        <taxon>Bacteria</taxon>
        <taxon>Bacillati</taxon>
        <taxon>Actinomycetota</taxon>
        <taxon>Actinomycetes</taxon>
        <taxon>Streptosporangiales</taxon>
        <taxon>Thermomonosporaceae</taxon>
        <taxon>Actinoallomurus</taxon>
    </lineage>
</organism>
<evidence type="ECO:0000259" key="2">
    <source>
        <dbReference type="Pfam" id="PF03551"/>
    </source>
</evidence>
<accession>A0ABP8UAL6</accession>
<dbReference type="InterPro" id="IPR036388">
    <property type="entry name" value="WH-like_DNA-bd_sf"/>
</dbReference>
<sequence>MELSMSAYVVLGLIARHGPMTPYELKARVEESIAPFWPIPHAQLYRDPPRLAEMGLLTEETEESGRRRRFFHLTPAGERALRDWLAAPEVPQAEFRDPAQLRLAFADLGDPDDLARLARTQVHQHRELMRMYEQRRAALDPGDAGTVSRERMLSYGILHEQAHAAFWETIAAAEDPDDSSEPTPRDHWQAN</sequence>
<dbReference type="Gene3D" id="1.10.10.10">
    <property type="entry name" value="Winged helix-like DNA-binding domain superfamily/Winged helix DNA-binding domain"/>
    <property type="match status" value="1"/>
</dbReference>
<dbReference type="InterPro" id="IPR036390">
    <property type="entry name" value="WH_DNA-bd_sf"/>
</dbReference>
<dbReference type="Pfam" id="PF03551">
    <property type="entry name" value="PadR"/>
    <property type="match status" value="1"/>
</dbReference>
<proteinExistence type="predicted"/>
<dbReference type="InterPro" id="IPR018309">
    <property type="entry name" value="Tscrpt_reg_PadR_C"/>
</dbReference>
<evidence type="ECO:0000313" key="5">
    <source>
        <dbReference type="Proteomes" id="UP001501442"/>
    </source>
</evidence>
<protein>
    <recommendedName>
        <fullName evidence="6">PadR family transcriptional regulator</fullName>
    </recommendedName>
</protein>
<evidence type="ECO:0000256" key="1">
    <source>
        <dbReference type="SAM" id="MobiDB-lite"/>
    </source>
</evidence>
<dbReference type="PANTHER" id="PTHR43252">
    <property type="entry name" value="TRANSCRIPTIONAL REGULATOR YQJI"/>
    <property type="match status" value="1"/>
</dbReference>
<reference evidence="5" key="1">
    <citation type="journal article" date="2019" name="Int. J. Syst. Evol. Microbiol.">
        <title>The Global Catalogue of Microorganisms (GCM) 10K type strain sequencing project: providing services to taxonomists for standard genome sequencing and annotation.</title>
        <authorList>
            <consortium name="The Broad Institute Genomics Platform"/>
            <consortium name="The Broad Institute Genome Sequencing Center for Infectious Disease"/>
            <person name="Wu L."/>
            <person name="Ma J."/>
        </authorList>
    </citation>
    <scope>NUCLEOTIDE SEQUENCE [LARGE SCALE GENOMIC DNA]</scope>
    <source>
        <strain evidence="5">JCM 17939</strain>
    </source>
</reference>
<feature type="domain" description="Transcription regulator PadR C-terminal" evidence="3">
    <location>
        <begin position="96"/>
        <end position="170"/>
    </location>
</feature>
<dbReference type="Proteomes" id="UP001501442">
    <property type="component" value="Unassembled WGS sequence"/>
</dbReference>
<evidence type="ECO:0000313" key="4">
    <source>
        <dbReference type="EMBL" id="GAA4625266.1"/>
    </source>
</evidence>
<keyword evidence="5" id="KW-1185">Reference proteome</keyword>
<dbReference type="PANTHER" id="PTHR43252:SF6">
    <property type="entry name" value="NEGATIVE TRANSCRIPTION REGULATOR PADR"/>
    <property type="match status" value="1"/>
</dbReference>
<comment type="caution">
    <text evidence="4">The sequence shown here is derived from an EMBL/GenBank/DDBJ whole genome shotgun (WGS) entry which is preliminary data.</text>
</comment>
<dbReference type="Gene3D" id="6.10.140.190">
    <property type="match status" value="1"/>
</dbReference>
<dbReference type="SUPFAM" id="SSF46785">
    <property type="entry name" value="Winged helix' DNA-binding domain"/>
    <property type="match status" value="1"/>
</dbReference>
<evidence type="ECO:0008006" key="6">
    <source>
        <dbReference type="Google" id="ProtNLM"/>
    </source>
</evidence>
<gene>
    <name evidence="4" type="ORF">GCM10023196_028760</name>
</gene>
<dbReference type="InterPro" id="IPR005149">
    <property type="entry name" value="Tscrpt_reg_PadR_N"/>
</dbReference>